<sequence>MKSVLATKPASNSNIGYRELAEEYMDKHKCRWSDACLAIKRRYPEAIAAFGGPPPLRSSTA</sequence>
<keyword evidence="2" id="KW-1185">Reference proteome</keyword>
<name>A0A5C5USG1_9BACT</name>
<comment type="caution">
    <text evidence="1">The sequence shown here is derived from an EMBL/GenBank/DDBJ whole genome shotgun (WGS) entry which is preliminary data.</text>
</comment>
<gene>
    <name evidence="1" type="ORF">KOR34_52240</name>
</gene>
<accession>A0A5C5USG1</accession>
<dbReference type="EMBL" id="SIHJ01000009">
    <property type="protein sequence ID" value="TWT29314.1"/>
    <property type="molecule type" value="Genomic_DNA"/>
</dbReference>
<reference evidence="1 2" key="1">
    <citation type="submission" date="2019-02" db="EMBL/GenBank/DDBJ databases">
        <title>Deep-cultivation of Planctomycetes and their phenomic and genomic characterization uncovers novel biology.</title>
        <authorList>
            <person name="Wiegand S."/>
            <person name="Jogler M."/>
            <person name="Boedeker C."/>
            <person name="Pinto D."/>
            <person name="Vollmers J."/>
            <person name="Rivas-Marin E."/>
            <person name="Kohn T."/>
            <person name="Peeters S.H."/>
            <person name="Heuer A."/>
            <person name="Rast P."/>
            <person name="Oberbeckmann S."/>
            <person name="Bunk B."/>
            <person name="Jeske O."/>
            <person name="Meyerdierks A."/>
            <person name="Storesund J.E."/>
            <person name="Kallscheuer N."/>
            <person name="Luecker S."/>
            <person name="Lage O.M."/>
            <person name="Pohl T."/>
            <person name="Merkel B.J."/>
            <person name="Hornburger P."/>
            <person name="Mueller R.-W."/>
            <person name="Bruemmer F."/>
            <person name="Labrenz M."/>
            <person name="Spormann A.M."/>
            <person name="Op Den Camp H."/>
            <person name="Overmann J."/>
            <person name="Amann R."/>
            <person name="Jetten M.S.M."/>
            <person name="Mascher T."/>
            <person name="Medema M.H."/>
            <person name="Devos D.P."/>
            <person name="Kaster A.-K."/>
            <person name="Ovreas L."/>
            <person name="Rohde M."/>
            <person name="Galperin M.Y."/>
            <person name="Jogler C."/>
        </authorList>
    </citation>
    <scope>NUCLEOTIDE SEQUENCE [LARGE SCALE GENOMIC DNA]</scope>
    <source>
        <strain evidence="1 2">KOR34</strain>
    </source>
</reference>
<protein>
    <submittedName>
        <fullName evidence="1">Uncharacterized protein</fullName>
    </submittedName>
</protein>
<organism evidence="1 2">
    <name type="scientific">Posidoniimonas corsicana</name>
    <dbReference type="NCBI Taxonomy" id="1938618"/>
    <lineage>
        <taxon>Bacteria</taxon>
        <taxon>Pseudomonadati</taxon>
        <taxon>Planctomycetota</taxon>
        <taxon>Planctomycetia</taxon>
        <taxon>Pirellulales</taxon>
        <taxon>Lacipirellulaceae</taxon>
        <taxon>Posidoniimonas</taxon>
    </lineage>
</organism>
<evidence type="ECO:0000313" key="2">
    <source>
        <dbReference type="Proteomes" id="UP000316714"/>
    </source>
</evidence>
<dbReference type="Proteomes" id="UP000316714">
    <property type="component" value="Unassembled WGS sequence"/>
</dbReference>
<proteinExistence type="predicted"/>
<evidence type="ECO:0000313" key="1">
    <source>
        <dbReference type="EMBL" id="TWT29314.1"/>
    </source>
</evidence>
<dbReference type="RefSeq" id="WP_146569030.1">
    <property type="nucleotide sequence ID" value="NZ_SIHJ01000009.1"/>
</dbReference>
<dbReference type="AlphaFoldDB" id="A0A5C5USG1"/>